<dbReference type="Proteomes" id="UP000694865">
    <property type="component" value="Unplaced"/>
</dbReference>
<sequence length="388" mass="41303">MGCFARIVKFGLLFLSCFLGNCSSQVTSDLKVYGLVVAVPDPANGQVSFTSGEDTFTQLKTVVINDGPDTLPGSSNGTYMYDFIVSLENSNTNLLYDVTLDIEMSETDEAKLSQQLALFASASYEPMNVTVTIPTDLCGNLAYLCITIKHNDDGGYVDDVSTNDYFCLSLVDGSSNAGIKECTPDLSPSSLNITDPGINLEYVLDNDVTITFDFNITNIGSEEINGTIDGSANYDFVASISDIDDLDDEDIHRITFNVDTSSAVGLTSGIPSSGVTTISGLKTDINIPTLNCGGYRYVCVMVTVPSGALYVDGDTDNNYFCLPFGDVEDGYAGVKPCSDSAFFVTTTPGQPTLPSTGTKGATARVTMVTAIASSIYMLTTMLTTNKVF</sequence>
<name>A0ABM0MJD7_SACKO</name>
<keyword evidence="2" id="KW-1185">Reference proteome</keyword>
<feature type="chain" id="PRO_5046885924" evidence="1">
    <location>
        <begin position="25"/>
        <end position="388"/>
    </location>
</feature>
<proteinExistence type="predicted"/>
<keyword evidence="1" id="KW-0732">Signal</keyword>
<feature type="signal peptide" evidence="1">
    <location>
        <begin position="1"/>
        <end position="24"/>
    </location>
</feature>
<protein>
    <submittedName>
        <fullName evidence="3">Uncharacterized protein LOC102805550</fullName>
    </submittedName>
</protein>
<organism evidence="2 3">
    <name type="scientific">Saccoglossus kowalevskii</name>
    <name type="common">Acorn worm</name>
    <dbReference type="NCBI Taxonomy" id="10224"/>
    <lineage>
        <taxon>Eukaryota</taxon>
        <taxon>Metazoa</taxon>
        <taxon>Hemichordata</taxon>
        <taxon>Enteropneusta</taxon>
        <taxon>Harrimaniidae</taxon>
        <taxon>Saccoglossus</taxon>
    </lineage>
</organism>
<gene>
    <name evidence="3" type="primary">LOC102805550</name>
</gene>
<dbReference type="RefSeq" id="XP_006820128.1">
    <property type="nucleotide sequence ID" value="XM_006820065.1"/>
</dbReference>
<dbReference type="GeneID" id="102805550"/>
<evidence type="ECO:0000256" key="1">
    <source>
        <dbReference type="SAM" id="SignalP"/>
    </source>
</evidence>
<evidence type="ECO:0000313" key="2">
    <source>
        <dbReference type="Proteomes" id="UP000694865"/>
    </source>
</evidence>
<evidence type="ECO:0000313" key="3">
    <source>
        <dbReference type="RefSeq" id="XP_006820128.1"/>
    </source>
</evidence>
<reference evidence="3" key="1">
    <citation type="submission" date="2025-08" db="UniProtKB">
        <authorList>
            <consortium name="RefSeq"/>
        </authorList>
    </citation>
    <scope>IDENTIFICATION</scope>
    <source>
        <tissue evidence="3">Testes</tissue>
    </source>
</reference>
<accession>A0ABM0MJD7</accession>